<keyword evidence="2" id="KW-1185">Reference proteome</keyword>
<name>A0A2R6R106_9APHY</name>
<protein>
    <submittedName>
        <fullName evidence="1">Uncharacterized protein</fullName>
    </submittedName>
</protein>
<reference evidence="1 2" key="1">
    <citation type="submission" date="2018-02" db="EMBL/GenBank/DDBJ databases">
        <title>Genome sequence of the basidiomycete white-rot fungus Phlebia centrifuga.</title>
        <authorList>
            <person name="Granchi Z."/>
            <person name="Peng M."/>
            <person name="de Vries R.P."/>
            <person name="Hilden K."/>
            <person name="Makela M.R."/>
            <person name="Grigoriev I."/>
            <person name="Riley R."/>
        </authorList>
    </citation>
    <scope>NUCLEOTIDE SEQUENCE [LARGE SCALE GENOMIC DNA]</scope>
    <source>
        <strain evidence="1 2">FBCC195</strain>
    </source>
</reference>
<dbReference type="AlphaFoldDB" id="A0A2R6R106"/>
<dbReference type="EMBL" id="MLYV02000285">
    <property type="protein sequence ID" value="PSS18908.1"/>
    <property type="molecule type" value="Genomic_DNA"/>
</dbReference>
<dbReference type="OrthoDB" id="191139at2759"/>
<gene>
    <name evidence="1" type="ORF">PHLCEN_2v3168</name>
</gene>
<organism evidence="1 2">
    <name type="scientific">Hermanssonia centrifuga</name>
    <dbReference type="NCBI Taxonomy" id="98765"/>
    <lineage>
        <taxon>Eukaryota</taxon>
        <taxon>Fungi</taxon>
        <taxon>Dikarya</taxon>
        <taxon>Basidiomycota</taxon>
        <taxon>Agaricomycotina</taxon>
        <taxon>Agaricomycetes</taxon>
        <taxon>Polyporales</taxon>
        <taxon>Meruliaceae</taxon>
        <taxon>Hermanssonia</taxon>
    </lineage>
</organism>
<dbReference type="Proteomes" id="UP000186601">
    <property type="component" value="Unassembled WGS sequence"/>
</dbReference>
<sequence length="54" mass="5851">MSGMLTNAFPPKPTWSVDEIPDLSGQIIIVTGGNTIGKKNICLHTLARPYKGHM</sequence>
<accession>A0A2R6R106</accession>
<comment type="caution">
    <text evidence="1">The sequence shown here is derived from an EMBL/GenBank/DDBJ whole genome shotgun (WGS) entry which is preliminary data.</text>
</comment>
<evidence type="ECO:0000313" key="2">
    <source>
        <dbReference type="Proteomes" id="UP000186601"/>
    </source>
</evidence>
<evidence type="ECO:0000313" key="1">
    <source>
        <dbReference type="EMBL" id="PSS18908.1"/>
    </source>
</evidence>
<proteinExistence type="predicted"/>